<protein>
    <submittedName>
        <fullName evidence="2">dTDP-glucose 4,6-dehydratase</fullName>
    </submittedName>
</protein>
<sequence length="287" mass="30011">MGNIAVLGATGVYARHLIPRLAEDGHVVTALVRSADRAATARALGAEVRIADIFDADSLTLGLAGAELCINLATALPGPSGRGSFADNDRLRRDGVPVLLMALEQAGVPRLIQQSIAMIASSATPTDGTISPDPQGDGPAASAFRAALEMERAVQASATDWMILRGGLFYGPGTGFDETWFAQAATGKLTLPGDGSEIVSLIHISDMAAATARAVTRWHSRSTIAITDDAPVSWHDLFTHIATLAGGPTPQVGGPPRFPSFPVSNARARDLLGWRPHFASYRSGLAR</sequence>
<dbReference type="AlphaFoldDB" id="A0A917A9G7"/>
<dbReference type="Proteomes" id="UP000612855">
    <property type="component" value="Unassembled WGS sequence"/>
</dbReference>
<gene>
    <name evidence="2" type="ORF">GCM10011360_21270</name>
</gene>
<dbReference type="InterPro" id="IPR016040">
    <property type="entry name" value="NAD(P)-bd_dom"/>
</dbReference>
<reference evidence="3" key="1">
    <citation type="journal article" date="2019" name="Int. J. Syst. Evol. Microbiol.">
        <title>The Global Catalogue of Microorganisms (GCM) 10K type strain sequencing project: providing services to taxonomists for standard genome sequencing and annotation.</title>
        <authorList>
            <consortium name="The Broad Institute Genomics Platform"/>
            <consortium name="The Broad Institute Genome Sequencing Center for Infectious Disease"/>
            <person name="Wu L."/>
            <person name="Ma J."/>
        </authorList>
    </citation>
    <scope>NUCLEOTIDE SEQUENCE [LARGE SCALE GENOMIC DNA]</scope>
    <source>
        <strain evidence="3">CGMCC 1.12664</strain>
    </source>
</reference>
<dbReference type="Gene3D" id="3.40.50.720">
    <property type="entry name" value="NAD(P)-binding Rossmann-like Domain"/>
    <property type="match status" value="1"/>
</dbReference>
<dbReference type="SUPFAM" id="SSF51735">
    <property type="entry name" value="NAD(P)-binding Rossmann-fold domains"/>
    <property type="match status" value="1"/>
</dbReference>
<comment type="caution">
    <text evidence="2">The sequence shown here is derived from an EMBL/GenBank/DDBJ whole genome shotgun (WGS) entry which is preliminary data.</text>
</comment>
<accession>A0A917A9G7</accession>
<dbReference type="Pfam" id="PF13460">
    <property type="entry name" value="NAD_binding_10"/>
    <property type="match status" value="1"/>
</dbReference>
<dbReference type="RefSeq" id="WP_188477667.1">
    <property type="nucleotide sequence ID" value="NZ_BMFJ01000001.1"/>
</dbReference>
<feature type="domain" description="NAD(P)-binding" evidence="1">
    <location>
        <begin position="8"/>
        <end position="169"/>
    </location>
</feature>
<dbReference type="EMBL" id="BMFJ01000001">
    <property type="protein sequence ID" value="GGE33159.1"/>
    <property type="molecule type" value="Genomic_DNA"/>
</dbReference>
<dbReference type="InterPro" id="IPR036291">
    <property type="entry name" value="NAD(P)-bd_dom_sf"/>
</dbReference>
<evidence type="ECO:0000313" key="3">
    <source>
        <dbReference type="Proteomes" id="UP000612855"/>
    </source>
</evidence>
<dbReference type="PANTHER" id="PTHR48079:SF6">
    <property type="entry name" value="NAD(P)-BINDING DOMAIN-CONTAINING PROTEIN-RELATED"/>
    <property type="match status" value="1"/>
</dbReference>
<dbReference type="PANTHER" id="PTHR48079">
    <property type="entry name" value="PROTEIN YEEZ"/>
    <property type="match status" value="1"/>
</dbReference>
<dbReference type="GO" id="GO:0005737">
    <property type="term" value="C:cytoplasm"/>
    <property type="evidence" value="ECO:0007669"/>
    <property type="project" value="TreeGrafter"/>
</dbReference>
<evidence type="ECO:0000259" key="1">
    <source>
        <dbReference type="Pfam" id="PF13460"/>
    </source>
</evidence>
<name>A0A917A9G7_9RHOB</name>
<dbReference type="InterPro" id="IPR051783">
    <property type="entry name" value="NAD(P)-dependent_oxidoreduct"/>
</dbReference>
<dbReference type="GO" id="GO:0004029">
    <property type="term" value="F:aldehyde dehydrogenase (NAD+) activity"/>
    <property type="evidence" value="ECO:0007669"/>
    <property type="project" value="TreeGrafter"/>
</dbReference>
<keyword evidence="3" id="KW-1185">Reference proteome</keyword>
<organism evidence="2 3">
    <name type="scientific">Primorskyibacter flagellatus</name>
    <dbReference type="NCBI Taxonomy" id="1387277"/>
    <lineage>
        <taxon>Bacteria</taxon>
        <taxon>Pseudomonadati</taxon>
        <taxon>Pseudomonadota</taxon>
        <taxon>Alphaproteobacteria</taxon>
        <taxon>Rhodobacterales</taxon>
        <taxon>Roseobacteraceae</taxon>
        <taxon>Primorskyibacter</taxon>
    </lineage>
</organism>
<evidence type="ECO:0000313" key="2">
    <source>
        <dbReference type="EMBL" id="GGE33159.1"/>
    </source>
</evidence>
<proteinExistence type="predicted"/>